<evidence type="ECO:0000256" key="1">
    <source>
        <dbReference type="ARBA" id="ARBA00004571"/>
    </source>
</evidence>
<dbReference type="Pfam" id="PF07715">
    <property type="entry name" value="Plug"/>
    <property type="match status" value="1"/>
</dbReference>
<keyword evidence="4 10" id="KW-0812">Transmembrane</keyword>
<feature type="chain" id="PRO_5046817717" evidence="12">
    <location>
        <begin position="24"/>
        <end position="630"/>
    </location>
</feature>
<keyword evidence="5 12" id="KW-0732">Signal</keyword>
<organism evidence="15 16">
    <name type="scientific">Desulfomicrobium macestii</name>
    <dbReference type="NCBI Taxonomy" id="90731"/>
    <lineage>
        <taxon>Bacteria</taxon>
        <taxon>Pseudomonadati</taxon>
        <taxon>Thermodesulfobacteriota</taxon>
        <taxon>Desulfovibrionia</taxon>
        <taxon>Desulfovibrionales</taxon>
        <taxon>Desulfomicrobiaceae</taxon>
        <taxon>Desulfomicrobium</taxon>
    </lineage>
</organism>
<gene>
    <name evidence="15" type="ORF">H4684_002891</name>
</gene>
<feature type="domain" description="TonB-dependent receptor-like beta-barrel" evidence="13">
    <location>
        <begin position="188"/>
        <end position="604"/>
    </location>
</feature>
<keyword evidence="6 11" id="KW-0798">TonB box</keyword>
<keyword evidence="7 10" id="KW-0472">Membrane</keyword>
<sequence>MPRHLFRLALLGALLFATAAAHAGTDQNMDKMVVTATMTEKRIADAPGSIEVISAQDITELNAQTVAQALESATGLIVSNESGRVKVPSIRGARAKHTLILLDGRRLAYGFNDMVDLRQIPTTMVERIEIVRGPASSLYGSDALGGVVNIITKKASREVTAKASGQYGRQIDGENDRFNFGGYLGGGTDQVRTLLAMEAGHENGWDRNGAAPDDGFSQEPAFLAGRLAWDLTDGQSLSAGAEYMQNTYDGLQFYEGSDRTRTADESRQGYFLQYDAAFMDVHNVMVRLNRSEFDNELGFTPFAASGERVTEQYTNQLEARYSGLFLGNHLLTAGGEVRREGLDDTQNDMGTNEHTDNYSLFFQDEFQILDPLTLTLSLRYDSHSEFGEHWSPRASVVYTILEGLRLKGSFGQGFRAPSLSELYVKSLRQKGKLVYEANEDLKEEESTSYEVGVEGEYGDMYGGVTLFRTEVDNLIESVFDRSEGTGKNKKDFYIYENIAEATLQGVEVQAGVKLPLGFSLDGNAIWLDADNKSGEDVGGQPEFKAFAKLGYTLPEYRLRANFHASFVDQMTYAEGDKESYTICGVYLAKDINDNFEIFTGAENIFGTRLNRNDVEQIEPVTVYAGLTMKF</sequence>
<evidence type="ECO:0000256" key="10">
    <source>
        <dbReference type="PROSITE-ProRule" id="PRU01360"/>
    </source>
</evidence>
<accession>A0ABR9H6T7</accession>
<dbReference type="InterPro" id="IPR039426">
    <property type="entry name" value="TonB-dep_rcpt-like"/>
</dbReference>
<proteinExistence type="inferred from homology"/>
<keyword evidence="2 10" id="KW-0813">Transport</keyword>
<keyword evidence="8 15" id="KW-0675">Receptor</keyword>
<reference evidence="15 16" key="1">
    <citation type="submission" date="2020-10" db="EMBL/GenBank/DDBJ databases">
        <title>Genomic Encyclopedia of Type Strains, Phase IV (KMG-IV): sequencing the most valuable type-strain genomes for metagenomic binning, comparative biology and taxonomic classification.</title>
        <authorList>
            <person name="Goeker M."/>
        </authorList>
    </citation>
    <scope>NUCLEOTIDE SEQUENCE [LARGE SCALE GENOMIC DNA]</scope>
    <source>
        <strain evidence="15 16">DSM 4194</strain>
    </source>
</reference>
<evidence type="ECO:0000313" key="16">
    <source>
        <dbReference type="Proteomes" id="UP000639010"/>
    </source>
</evidence>
<comment type="similarity">
    <text evidence="10 11">Belongs to the TonB-dependent receptor family.</text>
</comment>
<dbReference type="PANTHER" id="PTHR30069">
    <property type="entry name" value="TONB-DEPENDENT OUTER MEMBRANE RECEPTOR"/>
    <property type="match status" value="1"/>
</dbReference>
<evidence type="ECO:0000256" key="6">
    <source>
        <dbReference type="ARBA" id="ARBA00023077"/>
    </source>
</evidence>
<dbReference type="Pfam" id="PF00593">
    <property type="entry name" value="TonB_dep_Rec_b-barrel"/>
    <property type="match status" value="1"/>
</dbReference>
<keyword evidence="16" id="KW-1185">Reference proteome</keyword>
<dbReference type="Gene3D" id="2.40.170.20">
    <property type="entry name" value="TonB-dependent receptor, beta-barrel domain"/>
    <property type="match status" value="1"/>
</dbReference>
<evidence type="ECO:0000256" key="3">
    <source>
        <dbReference type="ARBA" id="ARBA00022452"/>
    </source>
</evidence>
<evidence type="ECO:0000259" key="14">
    <source>
        <dbReference type="Pfam" id="PF07715"/>
    </source>
</evidence>
<comment type="caution">
    <text evidence="15">The sequence shown here is derived from an EMBL/GenBank/DDBJ whole genome shotgun (WGS) entry which is preliminary data.</text>
</comment>
<dbReference type="EMBL" id="JADBGG010000023">
    <property type="protein sequence ID" value="MBE1426227.1"/>
    <property type="molecule type" value="Genomic_DNA"/>
</dbReference>
<evidence type="ECO:0000256" key="12">
    <source>
        <dbReference type="SAM" id="SignalP"/>
    </source>
</evidence>
<evidence type="ECO:0000256" key="2">
    <source>
        <dbReference type="ARBA" id="ARBA00022448"/>
    </source>
</evidence>
<dbReference type="SUPFAM" id="SSF56935">
    <property type="entry name" value="Porins"/>
    <property type="match status" value="1"/>
</dbReference>
<dbReference type="PANTHER" id="PTHR30069:SF29">
    <property type="entry name" value="HEMOGLOBIN AND HEMOGLOBIN-HAPTOGLOBIN-BINDING PROTEIN 1-RELATED"/>
    <property type="match status" value="1"/>
</dbReference>
<dbReference type="Gene3D" id="2.170.130.10">
    <property type="entry name" value="TonB-dependent receptor, plug domain"/>
    <property type="match status" value="1"/>
</dbReference>
<dbReference type="Proteomes" id="UP000639010">
    <property type="component" value="Unassembled WGS sequence"/>
</dbReference>
<dbReference type="InterPro" id="IPR000531">
    <property type="entry name" value="Beta-barrel_TonB"/>
</dbReference>
<evidence type="ECO:0000313" key="15">
    <source>
        <dbReference type="EMBL" id="MBE1426227.1"/>
    </source>
</evidence>
<evidence type="ECO:0000256" key="5">
    <source>
        <dbReference type="ARBA" id="ARBA00022729"/>
    </source>
</evidence>
<name>A0ABR9H6T7_9BACT</name>
<dbReference type="CDD" id="cd01347">
    <property type="entry name" value="ligand_gated_channel"/>
    <property type="match status" value="1"/>
</dbReference>
<evidence type="ECO:0000256" key="4">
    <source>
        <dbReference type="ARBA" id="ARBA00022692"/>
    </source>
</evidence>
<evidence type="ECO:0000256" key="11">
    <source>
        <dbReference type="RuleBase" id="RU003357"/>
    </source>
</evidence>
<feature type="domain" description="TonB-dependent receptor plug" evidence="14">
    <location>
        <begin position="44"/>
        <end position="147"/>
    </location>
</feature>
<dbReference type="InterPro" id="IPR036942">
    <property type="entry name" value="Beta-barrel_TonB_sf"/>
</dbReference>
<dbReference type="RefSeq" id="WP_192624256.1">
    <property type="nucleotide sequence ID" value="NZ_JADBGG010000023.1"/>
</dbReference>
<dbReference type="InterPro" id="IPR012910">
    <property type="entry name" value="Plug_dom"/>
</dbReference>
<evidence type="ECO:0000256" key="8">
    <source>
        <dbReference type="ARBA" id="ARBA00023170"/>
    </source>
</evidence>
<evidence type="ECO:0000256" key="7">
    <source>
        <dbReference type="ARBA" id="ARBA00023136"/>
    </source>
</evidence>
<dbReference type="PROSITE" id="PS52016">
    <property type="entry name" value="TONB_DEPENDENT_REC_3"/>
    <property type="match status" value="1"/>
</dbReference>
<evidence type="ECO:0000256" key="9">
    <source>
        <dbReference type="ARBA" id="ARBA00023237"/>
    </source>
</evidence>
<keyword evidence="3 10" id="KW-1134">Transmembrane beta strand</keyword>
<evidence type="ECO:0000259" key="13">
    <source>
        <dbReference type="Pfam" id="PF00593"/>
    </source>
</evidence>
<protein>
    <submittedName>
        <fullName evidence="15">Outer membrane receptor for ferrienterochelin and colicins</fullName>
    </submittedName>
</protein>
<keyword evidence="9 10" id="KW-0998">Cell outer membrane</keyword>
<comment type="subcellular location">
    <subcellularLocation>
        <location evidence="1 10">Cell outer membrane</location>
        <topology evidence="1 10">Multi-pass membrane protein</topology>
    </subcellularLocation>
</comment>
<feature type="signal peptide" evidence="12">
    <location>
        <begin position="1"/>
        <end position="23"/>
    </location>
</feature>
<dbReference type="InterPro" id="IPR037066">
    <property type="entry name" value="Plug_dom_sf"/>
</dbReference>